<dbReference type="GO" id="GO:0034039">
    <property type="term" value="F:8-oxo-7,8-dihydroguanine DNA N-glycosylase activity"/>
    <property type="evidence" value="ECO:0007669"/>
    <property type="project" value="TreeGrafter"/>
</dbReference>
<organism evidence="11 12">
    <name type="scientific">Rubrobacter xylanophilus (strain DSM 9941 / JCM 11954 / NBRC 16129 / PRD-1)</name>
    <dbReference type="NCBI Taxonomy" id="266117"/>
    <lineage>
        <taxon>Bacteria</taxon>
        <taxon>Bacillati</taxon>
        <taxon>Actinomycetota</taxon>
        <taxon>Rubrobacteria</taxon>
        <taxon>Rubrobacterales</taxon>
        <taxon>Rubrobacteraceae</taxon>
        <taxon>Rubrobacter</taxon>
    </lineage>
</organism>
<dbReference type="SUPFAM" id="SSF48150">
    <property type="entry name" value="DNA-glycosylase"/>
    <property type="match status" value="1"/>
</dbReference>
<dbReference type="Proteomes" id="UP000006637">
    <property type="component" value="Chromosome"/>
</dbReference>
<dbReference type="AlphaFoldDB" id="Q1ATW0"/>
<dbReference type="GO" id="GO:0051536">
    <property type="term" value="F:iron-sulfur cluster binding"/>
    <property type="evidence" value="ECO:0007669"/>
    <property type="project" value="UniProtKB-KW"/>
</dbReference>
<comment type="cofactor">
    <cofactor evidence="1">
        <name>[4Fe-4S] cluster</name>
        <dbReference type="ChEBI" id="CHEBI:49883"/>
    </cofactor>
</comment>
<evidence type="ECO:0000256" key="6">
    <source>
        <dbReference type="ARBA" id="ARBA00023004"/>
    </source>
</evidence>
<dbReference type="HOGENOM" id="CLU_012862_2_1_11"/>
<evidence type="ECO:0000256" key="7">
    <source>
        <dbReference type="ARBA" id="ARBA00023014"/>
    </source>
</evidence>
<evidence type="ECO:0000256" key="5">
    <source>
        <dbReference type="ARBA" id="ARBA00022801"/>
    </source>
</evidence>
<dbReference type="InterPro" id="IPR003265">
    <property type="entry name" value="HhH-GPD_domain"/>
</dbReference>
<evidence type="ECO:0000256" key="1">
    <source>
        <dbReference type="ARBA" id="ARBA00001966"/>
    </source>
</evidence>
<evidence type="ECO:0000256" key="4">
    <source>
        <dbReference type="ARBA" id="ARBA00022763"/>
    </source>
</evidence>
<reference evidence="11 12" key="1">
    <citation type="submission" date="2006-06" db="EMBL/GenBank/DDBJ databases">
        <title>Complete sequence of Rubrobacter xylanophilus DSM 9941.</title>
        <authorList>
            <consortium name="US DOE Joint Genome Institute"/>
            <person name="Copeland A."/>
            <person name="Lucas S."/>
            <person name="Lapidus A."/>
            <person name="Barry K."/>
            <person name="Detter J.C."/>
            <person name="Glavina del Rio T."/>
            <person name="Hammon N."/>
            <person name="Israni S."/>
            <person name="Dalin E."/>
            <person name="Tice H."/>
            <person name="Pitluck S."/>
            <person name="Munk A.C."/>
            <person name="Brettin T."/>
            <person name="Bruce D."/>
            <person name="Han C."/>
            <person name="Tapia R."/>
            <person name="Gilna P."/>
            <person name="Schmutz J."/>
            <person name="Larimer F."/>
            <person name="Land M."/>
            <person name="Hauser L."/>
            <person name="Kyrpides N."/>
            <person name="Lykidis A."/>
            <person name="da Costa M.S."/>
            <person name="Rainey F.A."/>
            <person name="Empadinhas N."/>
            <person name="Jolivet E."/>
            <person name="Battista J.R."/>
            <person name="Richardson P."/>
        </authorList>
    </citation>
    <scope>NUCLEOTIDE SEQUENCE [LARGE SCALE GENOMIC DNA]</scope>
    <source>
        <strain evidence="12">DSM 9941 / NBRC 16129 / PRD-1</strain>
    </source>
</reference>
<dbReference type="InterPro" id="IPR011257">
    <property type="entry name" value="DNA_glycosylase"/>
</dbReference>
<keyword evidence="9" id="KW-0326">Glycosidase</keyword>
<dbReference type="Gene3D" id="1.10.340.30">
    <property type="entry name" value="Hypothetical protein, domain 2"/>
    <property type="match status" value="1"/>
</dbReference>
<dbReference type="EMBL" id="CP000386">
    <property type="protein sequence ID" value="ABG05168.1"/>
    <property type="molecule type" value="Genomic_DNA"/>
</dbReference>
<dbReference type="GO" id="GO:0006284">
    <property type="term" value="P:base-excision repair"/>
    <property type="evidence" value="ECO:0007669"/>
    <property type="project" value="InterPro"/>
</dbReference>
<evidence type="ECO:0000313" key="11">
    <source>
        <dbReference type="EMBL" id="ABG05168.1"/>
    </source>
</evidence>
<keyword evidence="3" id="KW-0479">Metal-binding</keyword>
<dbReference type="PhylomeDB" id="Q1ATW0"/>
<evidence type="ECO:0000256" key="9">
    <source>
        <dbReference type="ARBA" id="ARBA00023295"/>
    </source>
</evidence>
<evidence type="ECO:0000256" key="8">
    <source>
        <dbReference type="ARBA" id="ARBA00023204"/>
    </source>
</evidence>
<comment type="similarity">
    <text evidence="2">Belongs to the Nth/MutY family.</text>
</comment>
<dbReference type="Pfam" id="PF00730">
    <property type="entry name" value="HhH-GPD"/>
    <property type="match status" value="1"/>
</dbReference>
<sequence length="231" mass="26341">MSPATCMRPEDRSRIAASLAALGIERGYSYPWHRAEEPFRVLLAEYLLRRTTRKVVARVYERVLSRYPSAAALATARDEDLWAVAREAGLRRRTLQLIEIARQIVQQGGVQPSRERLLDLPFVGPYIADAVLLYSFNERVFPLDNNVQRVLYRVMQGTHPPKSMDPYRDKALEQIADVLTKNLDAVRLRHLHQGILVVAWEVCRAAPICRACTLRTLCLYSTQSDVPASLR</sequence>
<feature type="domain" description="HhH-GPD" evidence="10">
    <location>
        <begin position="47"/>
        <end position="201"/>
    </location>
</feature>
<dbReference type="eggNOG" id="COG1194">
    <property type="taxonomic scope" value="Bacteria"/>
</dbReference>
<dbReference type="InterPro" id="IPR023170">
    <property type="entry name" value="HhH_base_excis_C"/>
</dbReference>
<dbReference type="KEGG" id="rxy:Rxyl_2229"/>
<dbReference type="GO" id="GO:0006298">
    <property type="term" value="P:mismatch repair"/>
    <property type="evidence" value="ECO:0007669"/>
    <property type="project" value="TreeGrafter"/>
</dbReference>
<dbReference type="Gene3D" id="1.10.1670.10">
    <property type="entry name" value="Helix-hairpin-Helix base-excision DNA repair enzymes (C-terminal)"/>
    <property type="match status" value="1"/>
</dbReference>
<keyword evidence="5" id="KW-0378">Hydrolase</keyword>
<dbReference type="SMART" id="SM00478">
    <property type="entry name" value="ENDO3c"/>
    <property type="match status" value="1"/>
</dbReference>
<keyword evidence="7" id="KW-0411">Iron-sulfur</keyword>
<keyword evidence="6" id="KW-0408">Iron</keyword>
<name>Q1ATW0_RUBXD</name>
<keyword evidence="4" id="KW-0227">DNA damage</keyword>
<evidence type="ECO:0000256" key="2">
    <source>
        <dbReference type="ARBA" id="ARBA00008343"/>
    </source>
</evidence>
<dbReference type="PIRSF" id="PIRSF001435">
    <property type="entry name" value="Nth"/>
    <property type="match status" value="1"/>
</dbReference>
<dbReference type="STRING" id="266117.Rxyl_2229"/>
<dbReference type="GO" id="GO:0032357">
    <property type="term" value="F:oxidized purine DNA binding"/>
    <property type="evidence" value="ECO:0007669"/>
    <property type="project" value="TreeGrafter"/>
</dbReference>
<proteinExistence type="inferred from homology"/>
<accession>Q1ATW0</accession>
<dbReference type="PANTHER" id="PTHR42944">
    <property type="entry name" value="ADENINE DNA GLYCOSYLASE"/>
    <property type="match status" value="1"/>
</dbReference>
<dbReference type="GO" id="GO:0035485">
    <property type="term" value="F:adenine/guanine mispair binding"/>
    <property type="evidence" value="ECO:0007669"/>
    <property type="project" value="TreeGrafter"/>
</dbReference>
<dbReference type="InterPro" id="IPR044298">
    <property type="entry name" value="MIG/MutY"/>
</dbReference>
<dbReference type="GO" id="GO:0046872">
    <property type="term" value="F:metal ion binding"/>
    <property type="evidence" value="ECO:0007669"/>
    <property type="project" value="UniProtKB-KW"/>
</dbReference>
<keyword evidence="12" id="KW-1185">Reference proteome</keyword>
<protein>
    <submittedName>
        <fullName evidence="11">HhH-GPD</fullName>
    </submittedName>
</protein>
<evidence type="ECO:0000256" key="3">
    <source>
        <dbReference type="ARBA" id="ARBA00022723"/>
    </source>
</evidence>
<dbReference type="PANTHER" id="PTHR42944:SF1">
    <property type="entry name" value="ADENINE DNA GLYCOSYLASE"/>
    <property type="match status" value="1"/>
</dbReference>
<evidence type="ECO:0000259" key="10">
    <source>
        <dbReference type="SMART" id="SM00478"/>
    </source>
</evidence>
<gene>
    <name evidence="11" type="ordered locus">Rxyl_2229</name>
</gene>
<dbReference type="GO" id="GO:0000701">
    <property type="term" value="F:purine-specific mismatch base pair DNA N-glycosylase activity"/>
    <property type="evidence" value="ECO:0007669"/>
    <property type="project" value="TreeGrafter"/>
</dbReference>
<evidence type="ECO:0000313" key="12">
    <source>
        <dbReference type="Proteomes" id="UP000006637"/>
    </source>
</evidence>
<dbReference type="CDD" id="cd00056">
    <property type="entry name" value="ENDO3c"/>
    <property type="match status" value="1"/>
</dbReference>
<keyword evidence="8" id="KW-0234">DNA repair</keyword>